<dbReference type="PANTHER" id="PTHR16295">
    <property type="entry name" value="TRAF-TYPE ZINC FINGER PROTEIN-RELATED"/>
    <property type="match status" value="1"/>
</dbReference>
<protein>
    <submittedName>
        <fullName evidence="4">TRAF-type zinc finger domain-containing protein 1 isoform X1</fullName>
    </submittedName>
</protein>
<dbReference type="RefSeq" id="XP_019702582.1">
    <property type="nucleotide sequence ID" value="XM_019847023.2"/>
</dbReference>
<organism evidence="3 4">
    <name type="scientific">Elaeis guineensis var. tenera</name>
    <name type="common">Oil palm</name>
    <dbReference type="NCBI Taxonomy" id="51953"/>
    <lineage>
        <taxon>Eukaryota</taxon>
        <taxon>Viridiplantae</taxon>
        <taxon>Streptophyta</taxon>
        <taxon>Embryophyta</taxon>
        <taxon>Tracheophyta</taxon>
        <taxon>Spermatophyta</taxon>
        <taxon>Magnoliopsida</taxon>
        <taxon>Liliopsida</taxon>
        <taxon>Arecaceae</taxon>
        <taxon>Arecoideae</taxon>
        <taxon>Cocoseae</taxon>
        <taxon>Elaeidinae</taxon>
        <taxon>Elaeis</taxon>
    </lineage>
</organism>
<keyword evidence="3" id="KW-1185">Reference proteome</keyword>
<dbReference type="OrthoDB" id="193703at2759"/>
<reference evidence="4" key="1">
    <citation type="submission" date="2025-08" db="UniProtKB">
        <authorList>
            <consortium name="RefSeq"/>
        </authorList>
    </citation>
    <scope>IDENTIFICATION</scope>
</reference>
<dbReference type="Gene3D" id="3.30.40.10">
    <property type="entry name" value="Zinc/RING finger domain, C3HC4 (zinc finger)"/>
    <property type="match status" value="2"/>
</dbReference>
<accession>A0A6J0PCC9</accession>
<evidence type="ECO:0000256" key="2">
    <source>
        <dbReference type="SAM" id="Phobius"/>
    </source>
</evidence>
<keyword evidence="2" id="KW-0812">Transmembrane</keyword>
<feature type="transmembrane region" description="Helical" evidence="2">
    <location>
        <begin position="172"/>
        <end position="190"/>
    </location>
</feature>
<dbReference type="InterPro" id="IPR051986">
    <property type="entry name" value="Innate_Immune_Apopt_Reg"/>
</dbReference>
<keyword evidence="2" id="KW-0472">Membrane</keyword>
<feature type="region of interest" description="Disordered" evidence="1">
    <location>
        <begin position="138"/>
        <end position="164"/>
    </location>
</feature>
<sequence length="200" mass="23050">MEISSEPTTSTCSHCERDIPTSNIELHYAHCSRNLQKCEICGDMVPKKHANEHYYETHAPKLVCSLCGETVEREVWSLHKGEQCPLRIVTCEFCEFPLPAVDLSKHQEICGNRTEYCHMCNKYIRLCEQIDHEIQFHGNSNGTAESSRDRRTSEREEGARRRQAHDSSQRRILFTIAVTGIAVLIGSIFFQRRVDSHEQQ</sequence>
<dbReference type="InterPro" id="IPR013083">
    <property type="entry name" value="Znf_RING/FYVE/PHD"/>
</dbReference>
<dbReference type="InParanoid" id="A0A6J0PCC9"/>
<dbReference type="PANTHER" id="PTHR16295:SF10">
    <property type="entry name" value="EXPRESSED PROTEIN"/>
    <property type="match status" value="1"/>
</dbReference>
<evidence type="ECO:0000256" key="1">
    <source>
        <dbReference type="SAM" id="MobiDB-lite"/>
    </source>
</evidence>
<keyword evidence="2" id="KW-1133">Transmembrane helix</keyword>
<dbReference type="AlphaFoldDB" id="A0A6J0PCC9"/>
<evidence type="ECO:0000313" key="3">
    <source>
        <dbReference type="Proteomes" id="UP000504607"/>
    </source>
</evidence>
<feature type="compositionally biased region" description="Basic and acidic residues" evidence="1">
    <location>
        <begin position="146"/>
        <end position="164"/>
    </location>
</feature>
<dbReference type="FunCoup" id="A0A6J0PCC9">
    <property type="interactions" value="753"/>
</dbReference>
<proteinExistence type="predicted"/>
<dbReference type="Proteomes" id="UP000504607">
    <property type="component" value="Unplaced"/>
</dbReference>
<name>A0A6J0PCC9_ELAGV</name>
<gene>
    <name evidence="4" type="primary">LOC105034575</name>
</gene>
<dbReference type="GO" id="GO:0005739">
    <property type="term" value="C:mitochondrion"/>
    <property type="evidence" value="ECO:0007669"/>
    <property type="project" value="TreeGrafter"/>
</dbReference>
<evidence type="ECO:0000313" key="4">
    <source>
        <dbReference type="RefSeq" id="XP_019702582.1"/>
    </source>
</evidence>